<dbReference type="PANTHER" id="PTHR47396:SF1">
    <property type="entry name" value="ATP-DEPENDENT HELICASE IRC3-RELATED"/>
    <property type="match status" value="1"/>
</dbReference>
<accession>A0A6C0LEZ2</accession>
<dbReference type="InterPro" id="IPR006935">
    <property type="entry name" value="Helicase/UvrB_N"/>
</dbReference>
<evidence type="ECO:0000313" key="3">
    <source>
        <dbReference type="EMBL" id="QHU28134.1"/>
    </source>
</evidence>
<protein>
    <recommendedName>
        <fullName evidence="4">Helicase ATP-binding domain-containing protein</fullName>
    </recommendedName>
</protein>
<dbReference type="SMART" id="SM00490">
    <property type="entry name" value="HELICc"/>
    <property type="match status" value="1"/>
</dbReference>
<dbReference type="GO" id="GO:0003677">
    <property type="term" value="F:DNA binding"/>
    <property type="evidence" value="ECO:0007669"/>
    <property type="project" value="InterPro"/>
</dbReference>
<dbReference type="InterPro" id="IPR014001">
    <property type="entry name" value="Helicase_ATP-bd"/>
</dbReference>
<dbReference type="PROSITE" id="PS51194">
    <property type="entry name" value="HELICASE_CTER"/>
    <property type="match status" value="1"/>
</dbReference>
<dbReference type="EMBL" id="MN740470">
    <property type="protein sequence ID" value="QHU28134.1"/>
    <property type="molecule type" value="Genomic_DNA"/>
</dbReference>
<dbReference type="GO" id="GO:0005829">
    <property type="term" value="C:cytosol"/>
    <property type="evidence" value="ECO:0007669"/>
    <property type="project" value="TreeGrafter"/>
</dbReference>
<organism evidence="3">
    <name type="scientific">viral metagenome</name>
    <dbReference type="NCBI Taxonomy" id="1070528"/>
    <lineage>
        <taxon>unclassified sequences</taxon>
        <taxon>metagenomes</taxon>
        <taxon>organismal metagenomes</taxon>
    </lineage>
</organism>
<name>A0A6C0LEZ2_9ZZZZ</name>
<dbReference type="PANTHER" id="PTHR47396">
    <property type="entry name" value="TYPE I RESTRICTION ENZYME ECOKI R PROTEIN"/>
    <property type="match status" value="1"/>
</dbReference>
<dbReference type="InterPro" id="IPR027417">
    <property type="entry name" value="P-loop_NTPase"/>
</dbReference>
<feature type="domain" description="Helicase C-terminal" evidence="2">
    <location>
        <begin position="422"/>
        <end position="611"/>
    </location>
</feature>
<dbReference type="GO" id="GO:0016787">
    <property type="term" value="F:hydrolase activity"/>
    <property type="evidence" value="ECO:0007669"/>
    <property type="project" value="InterPro"/>
</dbReference>
<sequence length="1012" mass="117881">MYKSELQETKVESLPIASLETLKILRNEMCSNKFSKLQSHQKFLRRILSPDSPTRSLLMVHGTGTGKTCSAIQIAEEYIIRPEFQYSKVLVIANPPVQENFRKQIFNTNNIYEDDDGLLLSKQCTGRRYLDMLQRIQKEPLKWSSPLVRQRMSNISKKIIDEFYEFQGYIEFANKLENEEQFNNNSEHIKNWIHKTYDNRIIIIDEAHNIKYSDETSVDISKKISRALEIIIKTAHNITLILLTATPMYDTYDEIIYYLNLFLWNDKKQDSSSSLQVSKIFDLDGNFKEGMETKFRGWCQDYISFIKGDNPLTFPFRLPPPNSLIAQISTKDIFNKHILKKDRRSILTLCHSFLKGYQKEIVPLLKPMGAQIQSQIICTLPSNKQYLSNIFNISSNNEDGSYEYKSTPYFLAPSQVSNYSSKFALILSVIEKSDGIIFVYSSLKELGCKLFSMCLEEHGYSNAIGKTLMKKTSEEIPKGSKGKYILLTPELTELDQKKAIDMLIRKENSNGQQVKILVGSKFIAEGIDLKNIRQIHILDYWWNMSRIEQVVGRGIRTCSHQLLPFEKQNCTIYLHVSKLEDNQSQELIDEYYYRTKIEFKAKKVAFIKNIIMESAMDCPLQQDINRLPKLWRELPIPQQRSQDQKEISLSLHQLASPVFGEESDLVCKNSLKEPDPDYERPLSSYIDIRDELLDIFLELFYNKPIWLKSDLLNTKKLKSYDPNVVIYTLQNAIESGFIIKNKQGKKGHIISRKNYYSFSLSDKDVIQDLYTDPYEDIPIDLTKIEITKTTNKNLSIQNLLDSKKSELNSFLKDNFSKDVLDWYILDHALTKEERLEYILNLDWTNPPLYAKPLKLQNNILILGSQQFYKNNKKITLIGDDFDLYTQWVIELKQKFLTTRKLIFATMKDTSILFNLDPDSDKLEPVSRSKNIGGRACTNYSESLLNSFAELLSSKPFPDNIKTKIHRCQYLSLLFRNAILNKKEGIIWYTPEEYEILYEDSNRKDLLIKLKQL</sequence>
<proteinExistence type="predicted"/>
<evidence type="ECO:0000259" key="1">
    <source>
        <dbReference type="PROSITE" id="PS51192"/>
    </source>
</evidence>
<dbReference type="SMART" id="SM00487">
    <property type="entry name" value="DEXDc"/>
    <property type="match status" value="1"/>
</dbReference>
<dbReference type="AlphaFoldDB" id="A0A6C0LEZ2"/>
<dbReference type="InterPro" id="IPR001650">
    <property type="entry name" value="Helicase_C-like"/>
</dbReference>
<dbReference type="Gene3D" id="3.40.50.300">
    <property type="entry name" value="P-loop containing nucleotide triphosphate hydrolases"/>
    <property type="match status" value="2"/>
</dbReference>
<dbReference type="Pfam" id="PF00271">
    <property type="entry name" value="Helicase_C"/>
    <property type="match status" value="1"/>
</dbReference>
<reference evidence="3" key="1">
    <citation type="journal article" date="2020" name="Nature">
        <title>Giant virus diversity and host interactions through global metagenomics.</title>
        <authorList>
            <person name="Schulz F."/>
            <person name="Roux S."/>
            <person name="Paez-Espino D."/>
            <person name="Jungbluth S."/>
            <person name="Walsh D.A."/>
            <person name="Denef V.J."/>
            <person name="McMahon K.D."/>
            <person name="Konstantinidis K.T."/>
            <person name="Eloe-Fadrosh E.A."/>
            <person name="Kyrpides N.C."/>
            <person name="Woyke T."/>
        </authorList>
    </citation>
    <scope>NUCLEOTIDE SEQUENCE</scope>
    <source>
        <strain evidence="3">GVMAG-M-3300027770-17</strain>
    </source>
</reference>
<dbReference type="Pfam" id="PF04851">
    <property type="entry name" value="ResIII"/>
    <property type="match status" value="1"/>
</dbReference>
<feature type="domain" description="Helicase ATP-binding" evidence="1">
    <location>
        <begin position="48"/>
        <end position="265"/>
    </location>
</feature>
<dbReference type="GO" id="GO:0005524">
    <property type="term" value="F:ATP binding"/>
    <property type="evidence" value="ECO:0007669"/>
    <property type="project" value="InterPro"/>
</dbReference>
<dbReference type="SUPFAM" id="SSF52540">
    <property type="entry name" value="P-loop containing nucleoside triphosphate hydrolases"/>
    <property type="match status" value="1"/>
</dbReference>
<dbReference type="PROSITE" id="PS51192">
    <property type="entry name" value="HELICASE_ATP_BIND_1"/>
    <property type="match status" value="1"/>
</dbReference>
<evidence type="ECO:0000259" key="2">
    <source>
        <dbReference type="PROSITE" id="PS51194"/>
    </source>
</evidence>
<dbReference type="InterPro" id="IPR050742">
    <property type="entry name" value="Helicase_Restrict-Modif_Enz"/>
</dbReference>
<dbReference type="CDD" id="cd18785">
    <property type="entry name" value="SF2_C"/>
    <property type="match status" value="1"/>
</dbReference>
<evidence type="ECO:0008006" key="4">
    <source>
        <dbReference type="Google" id="ProtNLM"/>
    </source>
</evidence>